<dbReference type="EMBL" id="QXFY01000902">
    <property type="protein sequence ID" value="KAE9333312.1"/>
    <property type="molecule type" value="Genomic_DNA"/>
</dbReference>
<dbReference type="InterPro" id="IPR027417">
    <property type="entry name" value="P-loop_NTPase"/>
</dbReference>
<dbReference type="EMBL" id="QXGB01001047">
    <property type="protein sequence ID" value="KAE9198210.1"/>
    <property type="molecule type" value="Genomic_DNA"/>
</dbReference>
<dbReference type="GO" id="GO:0005525">
    <property type="term" value="F:GTP binding"/>
    <property type="evidence" value="ECO:0007669"/>
    <property type="project" value="UniProtKB-KW"/>
</dbReference>
<evidence type="ECO:0000313" key="12">
    <source>
        <dbReference type="EMBL" id="KAE9300133.1"/>
    </source>
</evidence>
<keyword evidence="4" id="KW-0472">Membrane</keyword>
<dbReference type="SUPFAM" id="SSF52540">
    <property type="entry name" value="P-loop containing nucleoside triphosphate hydrolases"/>
    <property type="match status" value="1"/>
</dbReference>
<dbReference type="Proteomes" id="UP000440732">
    <property type="component" value="Unassembled WGS sequence"/>
</dbReference>
<dbReference type="Proteomes" id="UP000440367">
    <property type="component" value="Unassembled WGS sequence"/>
</dbReference>
<dbReference type="OrthoDB" id="9989112at2759"/>
<dbReference type="PROSITE" id="PS51421">
    <property type="entry name" value="RAS"/>
    <property type="match status" value="1"/>
</dbReference>
<dbReference type="SMART" id="SM00175">
    <property type="entry name" value="RAB"/>
    <property type="match status" value="1"/>
</dbReference>
<dbReference type="SMART" id="SM00174">
    <property type="entry name" value="RHO"/>
    <property type="match status" value="1"/>
</dbReference>
<dbReference type="InterPro" id="IPR050227">
    <property type="entry name" value="Rab"/>
</dbReference>
<dbReference type="EMBL" id="QXGE01000966">
    <property type="protein sequence ID" value="KAE9300133.1"/>
    <property type="molecule type" value="Genomic_DNA"/>
</dbReference>
<dbReference type="InterPro" id="IPR001806">
    <property type="entry name" value="Small_GTPase"/>
</dbReference>
<evidence type="ECO:0000313" key="15">
    <source>
        <dbReference type="Proteomes" id="UP000433483"/>
    </source>
</evidence>
<dbReference type="Proteomes" id="UP000486351">
    <property type="component" value="Unassembled WGS sequence"/>
</dbReference>
<dbReference type="EMBL" id="QXFW01004180">
    <property type="protein sequence ID" value="KAE8966838.1"/>
    <property type="molecule type" value="Genomic_DNA"/>
</dbReference>
<gene>
    <name evidence="12" type="ORF">PF001_g15114</name>
    <name evidence="11" type="ORF">PF002_g17573</name>
    <name evidence="10" type="ORF">PF005_g16228</name>
    <name evidence="9" type="ORF">PF006_g15474</name>
    <name evidence="7" type="ORF">PF007_g16310</name>
    <name evidence="13" type="ORF">PF008_g14505</name>
    <name evidence="5" type="ORF">PF009_g17513</name>
    <name evidence="8" type="ORF">PF010_g15549</name>
    <name evidence="6" type="ORF">PF011_g27791</name>
</gene>
<evidence type="ECO:0000313" key="11">
    <source>
        <dbReference type="EMBL" id="KAE9214766.1"/>
    </source>
</evidence>
<protein>
    <recommendedName>
        <fullName evidence="23">Ras-related protein</fullName>
    </recommendedName>
</protein>
<accession>A0A6A3HE22</accession>
<keyword evidence="1" id="KW-0547">Nucleotide-binding</keyword>
<dbReference type="EMBL" id="QXGA01001023">
    <property type="protein sequence ID" value="KAE9131598.1"/>
    <property type="molecule type" value="Genomic_DNA"/>
</dbReference>
<evidence type="ECO:0000256" key="3">
    <source>
        <dbReference type="SAM" id="MobiDB-lite"/>
    </source>
</evidence>
<evidence type="ECO:0000313" key="7">
    <source>
        <dbReference type="EMBL" id="KAE9098326.1"/>
    </source>
</evidence>
<dbReference type="AlphaFoldDB" id="A0A6A3HE22"/>
<dbReference type="GO" id="GO:0003924">
    <property type="term" value="F:GTPase activity"/>
    <property type="evidence" value="ECO:0007669"/>
    <property type="project" value="InterPro"/>
</dbReference>
<evidence type="ECO:0000313" key="13">
    <source>
        <dbReference type="EMBL" id="KAE9333312.1"/>
    </source>
</evidence>
<dbReference type="Proteomes" id="UP000429523">
    <property type="component" value="Unassembled WGS sequence"/>
</dbReference>
<dbReference type="FunFam" id="3.40.50.300:FF:001447">
    <property type="entry name" value="Ras-related protein Rab-1B"/>
    <property type="match status" value="1"/>
</dbReference>
<evidence type="ECO:0000313" key="18">
    <source>
        <dbReference type="Proteomes" id="UP000440732"/>
    </source>
</evidence>
<evidence type="ECO:0000313" key="19">
    <source>
        <dbReference type="Proteomes" id="UP000441208"/>
    </source>
</evidence>
<dbReference type="EMBL" id="QXFZ01001042">
    <property type="protein sequence ID" value="KAE9098326.1"/>
    <property type="molecule type" value="Genomic_DNA"/>
</dbReference>
<dbReference type="Proteomes" id="UP000460718">
    <property type="component" value="Unassembled WGS sequence"/>
</dbReference>
<keyword evidence="2" id="KW-0342">GTP-binding</keyword>
<evidence type="ECO:0000313" key="5">
    <source>
        <dbReference type="EMBL" id="KAE8932462.1"/>
    </source>
</evidence>
<dbReference type="Proteomes" id="UP000441208">
    <property type="component" value="Unassembled WGS sequence"/>
</dbReference>
<evidence type="ECO:0000313" key="22">
    <source>
        <dbReference type="Proteomes" id="UP000488956"/>
    </source>
</evidence>
<proteinExistence type="predicted"/>
<dbReference type="Proteomes" id="UP000433483">
    <property type="component" value="Unassembled WGS sequence"/>
</dbReference>
<dbReference type="PRINTS" id="PR00449">
    <property type="entry name" value="RASTRNSFRMNG"/>
</dbReference>
<dbReference type="Proteomes" id="UP000437068">
    <property type="component" value="Unassembled WGS sequence"/>
</dbReference>
<evidence type="ECO:0008006" key="23">
    <source>
        <dbReference type="Google" id="ProtNLM"/>
    </source>
</evidence>
<dbReference type="Proteomes" id="UP000488956">
    <property type="component" value="Unassembled WGS sequence"/>
</dbReference>
<feature type="region of interest" description="Disordered" evidence="3">
    <location>
        <begin position="199"/>
        <end position="225"/>
    </location>
</feature>
<evidence type="ECO:0000256" key="1">
    <source>
        <dbReference type="ARBA" id="ARBA00022741"/>
    </source>
</evidence>
<keyword evidence="4" id="KW-1133">Transmembrane helix</keyword>
<sequence length="292" mass="31540">MPGKPKKKMCQTYKVIVVGDNDVGKSSLLRQMTDFEPLSTTDSVPKDYHSKMAIVEGASAPVKVQLWDTAGQEKFGAARLPSSYYRHANAAIVVYDVTNRLSFAAVLRWVMQIQTYQSTAVPDSLFSIVLVGNKTDAANGSRQVGEAEGRQVSRIIGASNFFECSSRDGTNTQECFNTVAALLVKGPAWSLPLSCSSSVTSDLDQRPNSASKTRRDAAPLDVVTPSWSPTLSTTAPIAARSPTMRLLSAKSGPPVMGTSFLGTLAVLMSMPMVLLWLDDDAVLRMAEALWIQ</sequence>
<feature type="transmembrane region" description="Helical" evidence="4">
    <location>
        <begin position="255"/>
        <end position="277"/>
    </location>
</feature>
<dbReference type="InterPro" id="IPR005225">
    <property type="entry name" value="Small_GTP-bd"/>
</dbReference>
<evidence type="ECO:0000313" key="10">
    <source>
        <dbReference type="EMBL" id="KAE9198210.1"/>
    </source>
</evidence>
<name>A0A6A3HE22_9STRA</name>
<reference evidence="20 21" key="1">
    <citation type="submission" date="2018-09" db="EMBL/GenBank/DDBJ databases">
        <title>Genomic investigation of the strawberry pathogen Phytophthora fragariae indicates pathogenicity is determined by transcriptional variation in three key races.</title>
        <authorList>
            <person name="Adams T.M."/>
            <person name="Armitage A.D."/>
            <person name="Sobczyk M.K."/>
            <person name="Bates H.J."/>
            <person name="Dunwell J.M."/>
            <person name="Nellist C.F."/>
            <person name="Harrison R.J."/>
        </authorList>
    </citation>
    <scope>NUCLEOTIDE SEQUENCE [LARGE SCALE GENOMIC DNA]</scope>
    <source>
        <strain evidence="12 16">A4</strain>
        <strain evidence="11 17">BC-1</strain>
        <strain evidence="10 15">NOV-27</strain>
        <strain evidence="9 18">NOV-5</strain>
        <strain evidence="7 19">NOV-71</strain>
        <strain evidence="13 21">NOV-77</strain>
        <strain evidence="5 14">NOV-9</strain>
        <strain evidence="8 22">ONT-3</strain>
        <strain evidence="6 20">SCRP245</strain>
    </source>
</reference>
<dbReference type="EMBL" id="QXGF01001116">
    <property type="protein sequence ID" value="KAE8932462.1"/>
    <property type="molecule type" value="Genomic_DNA"/>
</dbReference>
<evidence type="ECO:0000313" key="17">
    <source>
        <dbReference type="Proteomes" id="UP000440367"/>
    </source>
</evidence>
<evidence type="ECO:0000313" key="16">
    <source>
        <dbReference type="Proteomes" id="UP000437068"/>
    </source>
</evidence>
<dbReference type="PANTHER" id="PTHR47977">
    <property type="entry name" value="RAS-RELATED PROTEIN RAB"/>
    <property type="match status" value="1"/>
</dbReference>
<organism evidence="6 20">
    <name type="scientific">Phytophthora fragariae</name>
    <dbReference type="NCBI Taxonomy" id="53985"/>
    <lineage>
        <taxon>Eukaryota</taxon>
        <taxon>Sar</taxon>
        <taxon>Stramenopiles</taxon>
        <taxon>Oomycota</taxon>
        <taxon>Peronosporomycetes</taxon>
        <taxon>Peronosporales</taxon>
        <taxon>Peronosporaceae</taxon>
        <taxon>Phytophthora</taxon>
    </lineage>
</organism>
<dbReference type="Gene3D" id="3.40.50.300">
    <property type="entry name" value="P-loop containing nucleotide triphosphate hydrolases"/>
    <property type="match status" value="1"/>
</dbReference>
<dbReference type="PROSITE" id="PS51420">
    <property type="entry name" value="RHO"/>
    <property type="match status" value="1"/>
</dbReference>
<dbReference type="Pfam" id="PF00071">
    <property type="entry name" value="Ras"/>
    <property type="match status" value="1"/>
</dbReference>
<evidence type="ECO:0000313" key="21">
    <source>
        <dbReference type="Proteomes" id="UP000486351"/>
    </source>
</evidence>
<evidence type="ECO:0000313" key="20">
    <source>
        <dbReference type="Proteomes" id="UP000460718"/>
    </source>
</evidence>
<keyword evidence="15" id="KW-1185">Reference proteome</keyword>
<dbReference type="SMART" id="SM00176">
    <property type="entry name" value="RAN"/>
    <property type="match status" value="1"/>
</dbReference>
<keyword evidence="4" id="KW-0812">Transmembrane</keyword>
<dbReference type="CDD" id="cd00154">
    <property type="entry name" value="Rab"/>
    <property type="match status" value="1"/>
</dbReference>
<evidence type="ECO:0000313" key="8">
    <source>
        <dbReference type="EMBL" id="KAE9098477.1"/>
    </source>
</evidence>
<dbReference type="EMBL" id="QXGD01001099">
    <property type="protein sequence ID" value="KAE9214766.1"/>
    <property type="molecule type" value="Genomic_DNA"/>
</dbReference>
<evidence type="ECO:0000256" key="2">
    <source>
        <dbReference type="ARBA" id="ARBA00023134"/>
    </source>
</evidence>
<dbReference type="NCBIfam" id="TIGR00231">
    <property type="entry name" value="small_GTP"/>
    <property type="match status" value="1"/>
</dbReference>
<evidence type="ECO:0000313" key="14">
    <source>
        <dbReference type="Proteomes" id="UP000429523"/>
    </source>
</evidence>
<evidence type="ECO:0000313" key="6">
    <source>
        <dbReference type="EMBL" id="KAE8966838.1"/>
    </source>
</evidence>
<evidence type="ECO:0000313" key="9">
    <source>
        <dbReference type="EMBL" id="KAE9131598.1"/>
    </source>
</evidence>
<dbReference type="EMBL" id="QXFX01001019">
    <property type="protein sequence ID" value="KAE9098477.1"/>
    <property type="molecule type" value="Genomic_DNA"/>
</dbReference>
<comment type="caution">
    <text evidence="6">The sequence shown here is derived from an EMBL/GenBank/DDBJ whole genome shotgun (WGS) entry which is preliminary data.</text>
</comment>
<dbReference type="PROSITE" id="PS51419">
    <property type="entry name" value="RAB"/>
    <property type="match status" value="1"/>
</dbReference>
<dbReference type="SMART" id="SM00173">
    <property type="entry name" value="RAS"/>
    <property type="match status" value="1"/>
</dbReference>
<evidence type="ECO:0000256" key="4">
    <source>
        <dbReference type="SAM" id="Phobius"/>
    </source>
</evidence>